<sequence length="102" mass="10884">MPRFLIERQIPGASELTEAQLAEIACTSNAAAESLGVPYRWVTSYVAGDKIYCIHEADDEEAIREHARRGGFPADLVVPVADEFGPHTAAEAPDRSASGATA</sequence>
<dbReference type="Gene3D" id="3.30.70.3090">
    <property type="entry name" value="ORF SCO4226, nickel-binding ferredoxin-like monomer"/>
    <property type="match status" value="1"/>
</dbReference>
<dbReference type="InterPro" id="IPR042557">
    <property type="entry name" value="SCO4226"/>
</dbReference>
<dbReference type="Pfam" id="PF14026">
    <property type="entry name" value="SCO4226-like"/>
    <property type="match status" value="1"/>
</dbReference>
<gene>
    <name evidence="1" type="ORF">H7H73_30495</name>
    <name evidence="2" type="ORF">MJO55_08765</name>
</gene>
<name>A0A9X3BKK7_9MYCO</name>
<dbReference type="Proteomes" id="UP001140272">
    <property type="component" value="Unassembled WGS sequence"/>
</dbReference>
<dbReference type="AlphaFoldDB" id="A0A9X3BKK7"/>
<dbReference type="EMBL" id="CP092427">
    <property type="protein sequence ID" value="ULP38494.1"/>
    <property type="molecule type" value="Genomic_DNA"/>
</dbReference>
<reference evidence="1" key="2">
    <citation type="journal article" date="2022" name="BMC Genomics">
        <title>Comparative genome analysis of mycobacteria focusing on tRNA and non-coding RNA.</title>
        <authorList>
            <person name="Behra P.R.K."/>
            <person name="Pettersson B.M.F."/>
            <person name="Ramesh M."/>
            <person name="Das S."/>
            <person name="Dasgupta S."/>
            <person name="Kirsebom L.A."/>
        </authorList>
    </citation>
    <scope>NUCLEOTIDE SEQUENCE</scope>
    <source>
        <strain evidence="1">DSM 45406</strain>
    </source>
</reference>
<dbReference type="RefSeq" id="WP_043407117.1">
    <property type="nucleotide sequence ID" value="NZ_CP092427.2"/>
</dbReference>
<protein>
    <submittedName>
        <fullName evidence="1">DUF4242 domain-containing protein</fullName>
    </submittedName>
</protein>
<dbReference type="Proteomes" id="UP001055159">
    <property type="component" value="Chromosome"/>
</dbReference>
<evidence type="ECO:0000313" key="2">
    <source>
        <dbReference type="EMBL" id="ULP38494.1"/>
    </source>
</evidence>
<dbReference type="InterPro" id="IPR025336">
    <property type="entry name" value="SCO4226-like"/>
</dbReference>
<organism evidence="1 4">
    <name type="scientific">Mycolicibacterium rufum</name>
    <dbReference type="NCBI Taxonomy" id="318424"/>
    <lineage>
        <taxon>Bacteria</taxon>
        <taxon>Bacillati</taxon>
        <taxon>Actinomycetota</taxon>
        <taxon>Actinomycetes</taxon>
        <taxon>Mycobacteriales</taxon>
        <taxon>Mycobacteriaceae</taxon>
        <taxon>Mycolicibacterium</taxon>
    </lineage>
</organism>
<evidence type="ECO:0000313" key="1">
    <source>
        <dbReference type="EMBL" id="MCV7073974.1"/>
    </source>
</evidence>
<evidence type="ECO:0000313" key="4">
    <source>
        <dbReference type="Proteomes" id="UP001140272"/>
    </source>
</evidence>
<proteinExistence type="predicted"/>
<dbReference type="EMBL" id="JACKRN010000966">
    <property type="protein sequence ID" value="MCV7073974.1"/>
    <property type="molecule type" value="Genomic_DNA"/>
</dbReference>
<keyword evidence="3" id="KW-1185">Reference proteome</keyword>
<reference evidence="2" key="3">
    <citation type="submission" date="2022-08" db="EMBL/GenBank/DDBJ databases">
        <title>Whole genome sequencing of non-tuberculosis mycobacteria type-strains.</title>
        <authorList>
            <person name="Igarashi Y."/>
            <person name="Osugi A."/>
            <person name="Mitarai S."/>
        </authorList>
    </citation>
    <scope>NUCLEOTIDE SEQUENCE</scope>
    <source>
        <strain evidence="2">JCM 16372</strain>
    </source>
</reference>
<accession>A0A9X3BKK7</accession>
<evidence type="ECO:0000313" key="3">
    <source>
        <dbReference type="Proteomes" id="UP001055159"/>
    </source>
</evidence>
<reference evidence="1" key="1">
    <citation type="submission" date="2020-07" db="EMBL/GenBank/DDBJ databases">
        <authorList>
            <person name="Pettersson B.M.F."/>
            <person name="Behra P.R.K."/>
            <person name="Ramesh M."/>
            <person name="Das S."/>
            <person name="Dasgupta S."/>
            <person name="Kirsebom L.A."/>
        </authorList>
    </citation>
    <scope>NUCLEOTIDE SEQUENCE</scope>
    <source>
        <strain evidence="1">DSM 45406</strain>
    </source>
</reference>